<organism evidence="2 3">
    <name type="scientific">Streptomyces silvisoli</name>
    <dbReference type="NCBI Taxonomy" id="3034235"/>
    <lineage>
        <taxon>Bacteria</taxon>
        <taxon>Bacillati</taxon>
        <taxon>Actinomycetota</taxon>
        <taxon>Actinomycetes</taxon>
        <taxon>Kitasatosporales</taxon>
        <taxon>Streptomycetaceae</taxon>
        <taxon>Streptomyces</taxon>
    </lineage>
</organism>
<dbReference type="Proteomes" id="UP001216579">
    <property type="component" value="Unassembled WGS sequence"/>
</dbReference>
<evidence type="ECO:0000313" key="2">
    <source>
        <dbReference type="EMBL" id="MDF3288433.1"/>
    </source>
</evidence>
<accession>A0ABT5ZF28</accession>
<gene>
    <name evidence="2" type="ORF">P3G67_04165</name>
</gene>
<feature type="region of interest" description="Disordered" evidence="1">
    <location>
        <begin position="1"/>
        <end position="53"/>
    </location>
</feature>
<protein>
    <submittedName>
        <fullName evidence="2">Uncharacterized protein</fullName>
    </submittedName>
</protein>
<dbReference type="RefSeq" id="WP_269854218.1">
    <property type="nucleotide sequence ID" value="NZ_JARJBC010000002.1"/>
</dbReference>
<comment type="caution">
    <text evidence="2">The sequence shown here is derived from an EMBL/GenBank/DDBJ whole genome shotgun (WGS) entry which is preliminary data.</text>
</comment>
<evidence type="ECO:0000256" key="1">
    <source>
        <dbReference type="SAM" id="MobiDB-lite"/>
    </source>
</evidence>
<sequence length="53" mass="5847">MRTGDKARIPGTEAKTFDQLMAEADRTPPPWAAREERGAGPAEGEQELREQHG</sequence>
<keyword evidence="3" id="KW-1185">Reference proteome</keyword>
<reference evidence="2 3" key="1">
    <citation type="submission" date="2023-03" db="EMBL/GenBank/DDBJ databases">
        <title>Draft genome sequence of Streptomyces sp. RB6PN23 isolated from peat swamp forest in Thailand.</title>
        <authorList>
            <person name="Klaysubun C."/>
            <person name="Duangmal K."/>
        </authorList>
    </citation>
    <scope>NUCLEOTIDE SEQUENCE [LARGE SCALE GENOMIC DNA]</scope>
    <source>
        <strain evidence="2 3">RB6PN23</strain>
    </source>
</reference>
<name>A0ABT5ZF28_9ACTN</name>
<dbReference type="EMBL" id="JARJBC010000002">
    <property type="protein sequence ID" value="MDF3288433.1"/>
    <property type="molecule type" value="Genomic_DNA"/>
</dbReference>
<evidence type="ECO:0000313" key="3">
    <source>
        <dbReference type="Proteomes" id="UP001216579"/>
    </source>
</evidence>
<proteinExistence type="predicted"/>